<keyword evidence="8" id="KW-1185">Reference proteome</keyword>
<keyword evidence="2" id="KW-0805">Transcription regulation</keyword>
<dbReference type="InterPro" id="IPR013325">
    <property type="entry name" value="RNA_pol_sigma_r2"/>
</dbReference>
<evidence type="ECO:0000313" key="8">
    <source>
        <dbReference type="Proteomes" id="UP001193389"/>
    </source>
</evidence>
<dbReference type="InterPro" id="IPR014327">
    <property type="entry name" value="RNA_pol_sigma70_bacteroid"/>
</dbReference>
<comment type="similarity">
    <text evidence="1">Belongs to the sigma-70 factor family. ECF subfamily.</text>
</comment>
<keyword evidence="4" id="KW-0804">Transcription</keyword>
<evidence type="ECO:0000259" key="6">
    <source>
        <dbReference type="Pfam" id="PF08281"/>
    </source>
</evidence>
<dbReference type="KEGG" id="anf:AQPE_0214"/>
<dbReference type="AlphaFoldDB" id="A0A5K7S3K0"/>
<evidence type="ECO:0000256" key="3">
    <source>
        <dbReference type="ARBA" id="ARBA00023082"/>
    </source>
</evidence>
<feature type="domain" description="RNA polymerase sigma-70 region 2" evidence="5">
    <location>
        <begin position="48"/>
        <end position="111"/>
    </location>
</feature>
<name>A0A5K7S3K0_9BACT</name>
<dbReference type="Pfam" id="PF08281">
    <property type="entry name" value="Sigma70_r4_2"/>
    <property type="match status" value="1"/>
</dbReference>
<feature type="domain" description="RNA polymerase sigma factor 70 region 4 type 2" evidence="6">
    <location>
        <begin position="146"/>
        <end position="196"/>
    </location>
</feature>
<dbReference type="InterPro" id="IPR013249">
    <property type="entry name" value="RNA_pol_sigma70_r4_t2"/>
</dbReference>
<evidence type="ECO:0000313" key="7">
    <source>
        <dbReference type="EMBL" id="BBE16077.1"/>
    </source>
</evidence>
<dbReference type="NCBIfam" id="TIGR02937">
    <property type="entry name" value="sigma70-ECF"/>
    <property type="match status" value="1"/>
</dbReference>
<evidence type="ECO:0000259" key="5">
    <source>
        <dbReference type="Pfam" id="PF04542"/>
    </source>
</evidence>
<evidence type="ECO:0000256" key="4">
    <source>
        <dbReference type="ARBA" id="ARBA00023163"/>
    </source>
</evidence>
<dbReference type="Gene3D" id="1.10.10.10">
    <property type="entry name" value="Winged helix-like DNA-binding domain superfamily/Winged helix DNA-binding domain"/>
    <property type="match status" value="1"/>
</dbReference>
<dbReference type="Proteomes" id="UP001193389">
    <property type="component" value="Chromosome"/>
</dbReference>
<dbReference type="PANTHER" id="PTHR43133">
    <property type="entry name" value="RNA POLYMERASE ECF-TYPE SIGMA FACTO"/>
    <property type="match status" value="1"/>
</dbReference>
<dbReference type="InterPro" id="IPR007627">
    <property type="entry name" value="RNA_pol_sigma70_r2"/>
</dbReference>
<dbReference type="InterPro" id="IPR036388">
    <property type="entry name" value="WH-like_DNA-bd_sf"/>
</dbReference>
<gene>
    <name evidence="7" type="ORF">AQPE_0214</name>
</gene>
<dbReference type="Gene3D" id="1.10.1740.10">
    <property type="match status" value="1"/>
</dbReference>
<dbReference type="GO" id="GO:0003677">
    <property type="term" value="F:DNA binding"/>
    <property type="evidence" value="ECO:0007669"/>
    <property type="project" value="InterPro"/>
</dbReference>
<dbReference type="InterPro" id="IPR039425">
    <property type="entry name" value="RNA_pol_sigma-70-like"/>
</dbReference>
<dbReference type="Pfam" id="PF04542">
    <property type="entry name" value="Sigma70_r2"/>
    <property type="match status" value="1"/>
</dbReference>
<dbReference type="GO" id="GO:0006352">
    <property type="term" value="P:DNA-templated transcription initiation"/>
    <property type="evidence" value="ECO:0007669"/>
    <property type="project" value="InterPro"/>
</dbReference>
<accession>A0A5K7S3K0</accession>
<dbReference type="SUPFAM" id="SSF88659">
    <property type="entry name" value="Sigma3 and sigma4 domains of RNA polymerase sigma factors"/>
    <property type="match status" value="1"/>
</dbReference>
<dbReference type="PANTHER" id="PTHR43133:SF46">
    <property type="entry name" value="RNA POLYMERASE SIGMA-70 FACTOR ECF SUBFAMILY"/>
    <property type="match status" value="1"/>
</dbReference>
<protein>
    <submittedName>
        <fullName evidence="7">RNA polymerase ECF-type sigma factor</fullName>
    </submittedName>
</protein>
<dbReference type="InterPro" id="IPR014284">
    <property type="entry name" value="RNA_pol_sigma-70_dom"/>
</dbReference>
<dbReference type="InterPro" id="IPR013324">
    <property type="entry name" value="RNA_pol_sigma_r3/r4-like"/>
</dbReference>
<proteinExistence type="inferred from homology"/>
<keyword evidence="3" id="KW-0731">Sigma factor</keyword>
<evidence type="ECO:0000256" key="2">
    <source>
        <dbReference type="ARBA" id="ARBA00023015"/>
    </source>
</evidence>
<dbReference type="GO" id="GO:0016987">
    <property type="term" value="F:sigma factor activity"/>
    <property type="evidence" value="ECO:0007669"/>
    <property type="project" value="UniProtKB-KW"/>
</dbReference>
<sequence length="218" mass="25834">MQNRIIFHSFDRFIFNISYRMKQGVSNEEFFILQRMIEGDENAFKYFFDAYYDNLCNFVNSYLRDETLSEDVVQSIFIYLWEKKDSLSSNCSIKSYLYTASKNKSLNQLRNIKNKNKIIGELLTQPELISDERADRFLEFEELKTIISNAIDGLPTQCKTIYQLSRDEGLTNKEIAEKLGITVKTVENQMTIAIRKIKFFLQPYHDQIFIFFIVANFF</sequence>
<dbReference type="EMBL" id="AP018694">
    <property type="protein sequence ID" value="BBE16077.1"/>
    <property type="molecule type" value="Genomic_DNA"/>
</dbReference>
<dbReference type="NCBIfam" id="TIGR02985">
    <property type="entry name" value="Sig70_bacteroi1"/>
    <property type="match status" value="1"/>
</dbReference>
<dbReference type="SUPFAM" id="SSF88946">
    <property type="entry name" value="Sigma2 domain of RNA polymerase sigma factors"/>
    <property type="match status" value="1"/>
</dbReference>
<organism evidence="7 8">
    <name type="scientific">Aquipluma nitroreducens</name>
    <dbReference type="NCBI Taxonomy" id="2010828"/>
    <lineage>
        <taxon>Bacteria</taxon>
        <taxon>Pseudomonadati</taxon>
        <taxon>Bacteroidota</taxon>
        <taxon>Bacteroidia</taxon>
        <taxon>Marinilabiliales</taxon>
        <taxon>Prolixibacteraceae</taxon>
        <taxon>Aquipluma</taxon>
    </lineage>
</organism>
<evidence type="ECO:0000256" key="1">
    <source>
        <dbReference type="ARBA" id="ARBA00010641"/>
    </source>
</evidence>
<reference evidence="7" key="1">
    <citation type="journal article" date="2020" name="Int. J. Syst. Evol. Microbiol.">
        <title>Aquipluma nitroreducens gen. nov. sp. nov., a novel facultatively anaerobic bacterium isolated from a freshwater lake.</title>
        <authorList>
            <person name="Watanabe M."/>
            <person name="Kojima H."/>
            <person name="Fukui M."/>
        </authorList>
    </citation>
    <scope>NUCLEOTIDE SEQUENCE</scope>
    <source>
        <strain evidence="7">MeG22</strain>
    </source>
</reference>